<feature type="region of interest" description="Disordered" evidence="2">
    <location>
        <begin position="388"/>
        <end position="496"/>
    </location>
</feature>
<dbReference type="PANTHER" id="PTHR13037:SF24">
    <property type="entry name" value="POLYCOMB PROTEIN PCL-RELATED"/>
    <property type="match status" value="1"/>
</dbReference>
<evidence type="ECO:0000313" key="5">
    <source>
        <dbReference type="Proteomes" id="UP000274922"/>
    </source>
</evidence>
<feature type="compositionally biased region" description="Gly residues" evidence="2">
    <location>
        <begin position="332"/>
        <end position="342"/>
    </location>
</feature>
<proteinExistence type="predicted"/>
<name>A0A4P9XF17_9FUNG</name>
<dbReference type="EMBL" id="ML014118">
    <property type="protein sequence ID" value="RKP03781.1"/>
    <property type="molecule type" value="Genomic_DNA"/>
</dbReference>
<gene>
    <name evidence="4" type="ORF">CXG81DRAFT_23616</name>
</gene>
<protein>
    <recommendedName>
        <fullName evidence="3">N-acetyltransferase domain-containing protein</fullName>
    </recommendedName>
</protein>
<evidence type="ECO:0000256" key="2">
    <source>
        <dbReference type="SAM" id="MobiDB-lite"/>
    </source>
</evidence>
<feature type="region of interest" description="Disordered" evidence="2">
    <location>
        <begin position="291"/>
        <end position="346"/>
    </location>
</feature>
<feature type="compositionally biased region" description="Low complexity" evidence="2">
    <location>
        <begin position="311"/>
        <end position="326"/>
    </location>
</feature>
<keyword evidence="1" id="KW-0945">Host-virus interaction</keyword>
<feature type="compositionally biased region" description="Low complexity" evidence="2">
    <location>
        <begin position="859"/>
        <end position="872"/>
    </location>
</feature>
<feature type="region of interest" description="Disordered" evidence="2">
    <location>
        <begin position="257"/>
        <end position="276"/>
    </location>
</feature>
<sequence>MADLECEHGLALTSASVYPDEVIADLIRQLSTPDFADPMTEPTASATQPRPLPLMAASRLQTWIASQFIDMSRSIVSHDWEGLFNGLGLIALHHFMDAVPPGSDVASLHSSTMDNAEQAAPSVLMEMPRPPAAYKPKHAPMLAPTQAPMQARPSPRRVAPMYGWVALLALLPTWRWQGYGLILLEALMRQFHDAGVRYVTCEIPLPLHSARRLAARAGFREGRRLVSLRLTGLSAKWWRHRLASALAMASEGVSAAAAPSPPAFTASTPMSAHAPHATHAVAAGDDAAQALPHVDGVPGAGPAPRQRPLVSPATGTSSGSGTASDAVEGERYGGGGGGGGGDDGGETDANAGAAIAVVAGTAAVLATSPPACAFASVPAVSWGADAAADATTTTRRPPPSGAQRPAVSPAPAPASAPARAPAQAPAPASAMASTSAPAPASVPSSASASASASAPAPGGSLASRFPQDPVALGSRQPAAMPMPPTAPVSLPRDRGRTPLAMAPYALTREDWPLFDGFQERQLDDVAFCDLQQQMAAYPWARRTAVTAPHRGHLHYYVSTTGRLRLLVQTSDQLDPAQHALTEMTLCWFDIVLPSDHGDAFSVEPSAAPSSPSSIVSMVSLVVSLVVPILMPVAALITSLIMAPLWLCHGHGGGTYGHPSWTSLTPGEATLRLPPMSTAPASRGPGTSSSPAPASAHASWSGHGDARAAASMDLRAPGDVWRSGTLADADRGSGPLSRPPLTARVLSENHIATPPAAEGIDAAVSPAEDGRRDRRLRRPPPPSWLLPPARRRRRSSDGRPIATDAAGDASAPLGLQNDDVIDDVVGHGHGHGVASDRAHDHMWKRGTGAEPDGEPADGDPGSSLPAAAASTSAPWPPAPPRPLPAQDRRCRLLGAMLALVLADRPAQQLTVLQEPADSWRVAVLRALGFHAVRDDDVECWIELL</sequence>
<dbReference type="Proteomes" id="UP000274922">
    <property type="component" value="Unassembled WGS sequence"/>
</dbReference>
<reference evidence="5" key="1">
    <citation type="journal article" date="2018" name="Nat. Microbiol.">
        <title>Leveraging single-cell genomics to expand the fungal tree of life.</title>
        <authorList>
            <person name="Ahrendt S.R."/>
            <person name="Quandt C.A."/>
            <person name="Ciobanu D."/>
            <person name="Clum A."/>
            <person name="Salamov A."/>
            <person name="Andreopoulos B."/>
            <person name="Cheng J.F."/>
            <person name="Woyke T."/>
            <person name="Pelin A."/>
            <person name="Henrissat B."/>
            <person name="Reynolds N.K."/>
            <person name="Benny G.L."/>
            <person name="Smith M.E."/>
            <person name="James T.Y."/>
            <person name="Grigoriev I.V."/>
        </authorList>
    </citation>
    <scope>NUCLEOTIDE SEQUENCE [LARGE SCALE GENOMIC DNA]</scope>
    <source>
        <strain evidence="5">ATCC 52028</strain>
    </source>
</reference>
<evidence type="ECO:0000256" key="1">
    <source>
        <dbReference type="ARBA" id="ARBA00022581"/>
    </source>
</evidence>
<dbReference type="PANTHER" id="PTHR13037">
    <property type="entry name" value="FORMIN"/>
    <property type="match status" value="1"/>
</dbReference>
<feature type="region of interest" description="Disordered" evidence="2">
    <location>
        <begin position="750"/>
        <end position="885"/>
    </location>
</feature>
<feature type="compositionally biased region" description="Low complexity" evidence="2">
    <location>
        <begin position="388"/>
        <end position="407"/>
    </location>
</feature>
<dbReference type="AlphaFoldDB" id="A0A4P9XF17"/>
<dbReference type="PROSITE" id="PS51186">
    <property type="entry name" value="GNAT"/>
    <property type="match status" value="1"/>
</dbReference>
<feature type="compositionally biased region" description="Low complexity" evidence="2">
    <location>
        <begin position="415"/>
        <end position="463"/>
    </location>
</feature>
<organism evidence="4 5">
    <name type="scientific">Caulochytrium protostelioides</name>
    <dbReference type="NCBI Taxonomy" id="1555241"/>
    <lineage>
        <taxon>Eukaryota</taxon>
        <taxon>Fungi</taxon>
        <taxon>Fungi incertae sedis</taxon>
        <taxon>Chytridiomycota</taxon>
        <taxon>Chytridiomycota incertae sedis</taxon>
        <taxon>Chytridiomycetes</taxon>
        <taxon>Caulochytriales</taxon>
        <taxon>Caulochytriaceae</taxon>
        <taxon>Caulochytrium</taxon>
    </lineage>
</organism>
<feature type="domain" description="N-acetyltransferase" evidence="3">
    <location>
        <begin position="162"/>
        <end position="243"/>
    </location>
</feature>
<feature type="compositionally biased region" description="Pro residues" evidence="2">
    <location>
        <begin position="873"/>
        <end position="882"/>
    </location>
</feature>
<keyword evidence="5" id="KW-1185">Reference proteome</keyword>
<dbReference type="GO" id="GO:0016747">
    <property type="term" value="F:acyltransferase activity, transferring groups other than amino-acyl groups"/>
    <property type="evidence" value="ECO:0007669"/>
    <property type="project" value="InterPro"/>
</dbReference>
<evidence type="ECO:0000313" key="4">
    <source>
        <dbReference type="EMBL" id="RKP03781.1"/>
    </source>
</evidence>
<feature type="compositionally biased region" description="Low complexity" evidence="2">
    <location>
        <begin position="678"/>
        <end position="702"/>
    </location>
</feature>
<dbReference type="SUPFAM" id="SSF55729">
    <property type="entry name" value="Acyl-CoA N-acyltransferases (Nat)"/>
    <property type="match status" value="1"/>
</dbReference>
<feature type="compositionally biased region" description="Basic and acidic residues" evidence="2">
    <location>
        <begin position="833"/>
        <end position="842"/>
    </location>
</feature>
<dbReference type="CDD" id="cd04301">
    <property type="entry name" value="NAT_SF"/>
    <property type="match status" value="1"/>
</dbReference>
<dbReference type="InterPro" id="IPR016181">
    <property type="entry name" value="Acyl_CoA_acyltransferase"/>
</dbReference>
<dbReference type="STRING" id="1555241.A0A4P9XF17"/>
<dbReference type="Gene3D" id="3.40.630.30">
    <property type="match status" value="1"/>
</dbReference>
<dbReference type="InterPro" id="IPR000182">
    <property type="entry name" value="GNAT_dom"/>
</dbReference>
<evidence type="ECO:0000259" key="3">
    <source>
        <dbReference type="PROSITE" id="PS51186"/>
    </source>
</evidence>
<accession>A0A4P9XF17</accession>
<feature type="region of interest" description="Disordered" evidence="2">
    <location>
        <begin position="666"/>
        <end position="703"/>
    </location>
</feature>